<name>A0A438BRD9_VITVI</name>
<dbReference type="AlphaFoldDB" id="A0A438BRD9"/>
<dbReference type="Pfam" id="PF00201">
    <property type="entry name" value="UDPGT"/>
    <property type="match status" value="1"/>
</dbReference>
<comment type="similarity">
    <text evidence="1">Belongs to the UDP-glycosyltransferase family.</text>
</comment>
<evidence type="ECO:0000256" key="1">
    <source>
        <dbReference type="ARBA" id="ARBA00009995"/>
    </source>
</evidence>
<dbReference type="EMBL" id="QGNW01002651">
    <property type="protein sequence ID" value="RVW13516.1"/>
    <property type="molecule type" value="Genomic_DNA"/>
</dbReference>
<gene>
    <name evidence="3" type="primary">UGT75L6_14</name>
    <name evidence="3" type="ORF">CK203_095247</name>
</gene>
<comment type="caution">
    <text evidence="3">The sequence shown here is derived from an EMBL/GenBank/DDBJ whole genome shotgun (WGS) entry which is preliminary data.</text>
</comment>
<reference evidence="3 4" key="1">
    <citation type="journal article" date="2018" name="PLoS Genet.">
        <title>Population sequencing reveals clonal diversity and ancestral inbreeding in the grapevine cultivar Chardonnay.</title>
        <authorList>
            <person name="Roach M.J."/>
            <person name="Johnson D.L."/>
            <person name="Bohlmann J."/>
            <person name="van Vuuren H.J."/>
            <person name="Jones S.J."/>
            <person name="Pretorius I.S."/>
            <person name="Schmidt S.A."/>
            <person name="Borneman A.R."/>
        </authorList>
    </citation>
    <scope>NUCLEOTIDE SEQUENCE [LARGE SCALE GENOMIC DNA]</scope>
    <source>
        <strain evidence="4">cv. Chardonnay</strain>
        <tissue evidence="3">Leaf</tissue>
    </source>
</reference>
<dbReference type="SUPFAM" id="SSF53756">
    <property type="entry name" value="UDP-Glycosyltransferase/glycogen phosphorylase"/>
    <property type="match status" value="1"/>
</dbReference>
<evidence type="ECO:0000256" key="2">
    <source>
        <dbReference type="ARBA" id="ARBA00022679"/>
    </source>
</evidence>
<dbReference type="Gene3D" id="3.40.50.2000">
    <property type="entry name" value="Glycogen Phosphorylase B"/>
    <property type="match status" value="3"/>
</dbReference>
<protein>
    <submittedName>
        <fullName evidence="3">Crocetin glucosyltransferase, chloroplastic</fullName>
    </submittedName>
</protein>
<accession>A0A438BRD9</accession>
<dbReference type="PANTHER" id="PTHR11926">
    <property type="entry name" value="GLUCOSYL/GLUCURONOSYL TRANSFERASES"/>
    <property type="match status" value="1"/>
</dbReference>
<evidence type="ECO:0000313" key="3">
    <source>
        <dbReference type="EMBL" id="RVW13516.1"/>
    </source>
</evidence>
<dbReference type="GO" id="GO:0008194">
    <property type="term" value="F:UDP-glycosyltransferase activity"/>
    <property type="evidence" value="ECO:0007669"/>
    <property type="project" value="InterPro"/>
</dbReference>
<keyword evidence="2 3" id="KW-0808">Transferase</keyword>
<dbReference type="Proteomes" id="UP000288805">
    <property type="component" value="Unassembled WGS sequence"/>
</dbReference>
<evidence type="ECO:0000313" key="4">
    <source>
        <dbReference type="Proteomes" id="UP000288805"/>
    </source>
</evidence>
<proteinExistence type="inferred from homology"/>
<dbReference type="PANTHER" id="PTHR11926:SF870">
    <property type="entry name" value="UDP-GLYCOSYLTRANSFERASE 75B1"/>
    <property type="match status" value="1"/>
</dbReference>
<organism evidence="3 4">
    <name type="scientific">Vitis vinifera</name>
    <name type="common">Grape</name>
    <dbReference type="NCBI Taxonomy" id="29760"/>
    <lineage>
        <taxon>Eukaryota</taxon>
        <taxon>Viridiplantae</taxon>
        <taxon>Streptophyta</taxon>
        <taxon>Embryophyta</taxon>
        <taxon>Tracheophyta</taxon>
        <taxon>Spermatophyta</taxon>
        <taxon>Magnoliopsida</taxon>
        <taxon>eudicotyledons</taxon>
        <taxon>Gunneridae</taxon>
        <taxon>Pentapetalae</taxon>
        <taxon>rosids</taxon>
        <taxon>Vitales</taxon>
        <taxon>Vitaceae</taxon>
        <taxon>Viteae</taxon>
        <taxon>Vitis</taxon>
    </lineage>
</organism>
<sequence length="108" mass="11930">MIVAWCPQLDVLSHPSLGCFITHWTNGKLIEDVWKTGVRVTANEEGIVEGEEIKRCLEVVMGGGERGEELKRNVGKWKDLAREDVKDGGSSNCNLKAFLDELGQGSMI</sequence>
<dbReference type="InterPro" id="IPR002213">
    <property type="entry name" value="UDP_glucos_trans"/>
</dbReference>